<dbReference type="SUPFAM" id="SSF55298">
    <property type="entry name" value="YjgF-like"/>
    <property type="match status" value="1"/>
</dbReference>
<dbReference type="CDD" id="cd06150">
    <property type="entry name" value="YjgF_YER057c_UK114_like_2"/>
    <property type="match status" value="1"/>
</dbReference>
<dbReference type="Gene3D" id="3.30.1330.40">
    <property type="entry name" value="RutC-like"/>
    <property type="match status" value="1"/>
</dbReference>
<proteinExistence type="predicted"/>
<sequence length="116" mass="12395">MSITRHDSNQRMSQLVVHGNTAYLAGQVADDFNADITTQTQQVLAKVESLLATAGSDKDHILSATIIIKDMAQFGEMNAVWDAWVADSGKPARAAIQADMAAPNILVEICVIAAVK</sequence>
<comment type="caution">
    <text evidence="1">The sequence shown here is derived from an EMBL/GenBank/DDBJ whole genome shotgun (WGS) entry which is preliminary data.</text>
</comment>
<dbReference type="Proteomes" id="UP000634455">
    <property type="component" value="Unassembled WGS sequence"/>
</dbReference>
<evidence type="ECO:0000313" key="1">
    <source>
        <dbReference type="EMBL" id="GHA59802.1"/>
    </source>
</evidence>
<dbReference type="PANTHER" id="PTHR47328:SF1">
    <property type="entry name" value="RUTC FAMILY PROTEIN YOAB"/>
    <property type="match status" value="1"/>
</dbReference>
<dbReference type="InterPro" id="IPR035709">
    <property type="entry name" value="YoaB-like"/>
</dbReference>
<dbReference type="Pfam" id="PF01042">
    <property type="entry name" value="Ribonuc_L-PSP"/>
    <property type="match status" value="1"/>
</dbReference>
<accession>A0ABQ3DAV0</accession>
<dbReference type="PANTHER" id="PTHR47328">
    <property type="match status" value="1"/>
</dbReference>
<name>A0ABQ3DAV0_9RHOB</name>
<reference evidence="2" key="1">
    <citation type="journal article" date="2019" name="Int. J. Syst. Evol. Microbiol.">
        <title>The Global Catalogue of Microorganisms (GCM) 10K type strain sequencing project: providing services to taxonomists for standard genome sequencing and annotation.</title>
        <authorList>
            <consortium name="The Broad Institute Genomics Platform"/>
            <consortium name="The Broad Institute Genome Sequencing Center for Infectious Disease"/>
            <person name="Wu L."/>
            <person name="Ma J."/>
        </authorList>
    </citation>
    <scope>NUCLEOTIDE SEQUENCE [LARGE SCALE GENOMIC DNA]</scope>
    <source>
        <strain evidence="2">KCTC 32465</strain>
    </source>
</reference>
<protein>
    <recommendedName>
        <fullName evidence="3">RidA family protein</fullName>
    </recommendedName>
</protein>
<dbReference type="InterPro" id="IPR006175">
    <property type="entry name" value="YjgF/YER057c/UK114"/>
</dbReference>
<dbReference type="EMBL" id="BMZF01000009">
    <property type="protein sequence ID" value="GHA59802.1"/>
    <property type="molecule type" value="Genomic_DNA"/>
</dbReference>
<dbReference type="RefSeq" id="WP_189641242.1">
    <property type="nucleotide sequence ID" value="NZ_BMZF01000009.1"/>
</dbReference>
<organism evidence="1 2">
    <name type="scientific">Paramylibacter ulvae</name>
    <dbReference type="NCBI Taxonomy" id="1651968"/>
    <lineage>
        <taxon>Bacteria</taxon>
        <taxon>Pseudomonadati</taxon>
        <taxon>Pseudomonadota</taxon>
        <taxon>Alphaproteobacteria</taxon>
        <taxon>Rhodobacterales</taxon>
        <taxon>Paracoccaceae</taxon>
        <taxon>Paramylibacter</taxon>
    </lineage>
</organism>
<evidence type="ECO:0008006" key="3">
    <source>
        <dbReference type="Google" id="ProtNLM"/>
    </source>
</evidence>
<dbReference type="InterPro" id="IPR035959">
    <property type="entry name" value="RutC-like_sf"/>
</dbReference>
<keyword evidence="2" id="KW-1185">Reference proteome</keyword>
<gene>
    <name evidence="1" type="primary">yoaB</name>
    <name evidence="1" type="ORF">GCM10008927_26730</name>
</gene>
<evidence type="ECO:0000313" key="2">
    <source>
        <dbReference type="Proteomes" id="UP000634455"/>
    </source>
</evidence>